<comment type="caution">
    <text evidence="1">The sequence shown here is derived from an EMBL/GenBank/DDBJ whole genome shotgun (WGS) entry which is preliminary data.</text>
</comment>
<dbReference type="EMBL" id="JACHMQ010000001">
    <property type="protein sequence ID" value="MBB6397049.1"/>
    <property type="molecule type" value="Genomic_DNA"/>
</dbReference>
<sequence>MLAALVALVCAGASLVVLVARPGPVVTIRGIMASKQDFFNDEKVQDLLLEHHIRVEVTPRGSGEVAAEVLGQKTEAYDFAFPSGQPAADLIRKERSRRRLYNRTTYLFTSPIVLASYREYAETLVGRGAAERHSGGPGDALYYTLKTAKFVELGRRGRTWNDIGIKGITNGNRVLARTSGVCRSNSGLTYLGLVAYVVNGSKPVQTETEVDQVAKEIGPLVTGTGMPESELFSVYVTPEGKSQGPIVVVYEHQFFAYQQEHRRTTGRVDTERVLLYPEQEFQTDPVYISLKRGNGDRLGRLLRTDPGLRRRMMELGFRVVDDPSDPGTRPLYGLLEDNGVPAPDERTDYTRAELPKLDLLERLADKVDECR</sequence>
<proteinExistence type="predicted"/>
<evidence type="ECO:0000313" key="2">
    <source>
        <dbReference type="Proteomes" id="UP000546324"/>
    </source>
</evidence>
<protein>
    <recommendedName>
        <fullName evidence="3">Extracellular solute-binding protein</fullName>
    </recommendedName>
</protein>
<dbReference type="Proteomes" id="UP000546324">
    <property type="component" value="Unassembled WGS sequence"/>
</dbReference>
<gene>
    <name evidence="1" type="ORF">BKA00_003963</name>
</gene>
<evidence type="ECO:0008006" key="3">
    <source>
        <dbReference type="Google" id="ProtNLM"/>
    </source>
</evidence>
<accession>A0A7X0G0N6</accession>
<reference evidence="1 2" key="1">
    <citation type="submission" date="2020-08" db="EMBL/GenBank/DDBJ databases">
        <title>Sequencing the genomes of 1000 actinobacteria strains.</title>
        <authorList>
            <person name="Klenk H.-P."/>
        </authorList>
    </citation>
    <scope>NUCLEOTIDE SEQUENCE [LARGE SCALE GENOMIC DNA]</scope>
    <source>
        <strain evidence="1 2">DSM 43675</strain>
    </source>
</reference>
<keyword evidence="2" id="KW-1185">Reference proteome</keyword>
<dbReference type="AlphaFoldDB" id="A0A7X0G0N6"/>
<evidence type="ECO:0000313" key="1">
    <source>
        <dbReference type="EMBL" id="MBB6397049.1"/>
    </source>
</evidence>
<dbReference type="RefSeq" id="WP_221493221.1">
    <property type="nucleotide sequence ID" value="NZ_JACHMQ010000001.1"/>
</dbReference>
<organism evidence="1 2">
    <name type="scientific">Actinomadura coerulea</name>
    <dbReference type="NCBI Taxonomy" id="46159"/>
    <lineage>
        <taxon>Bacteria</taxon>
        <taxon>Bacillati</taxon>
        <taxon>Actinomycetota</taxon>
        <taxon>Actinomycetes</taxon>
        <taxon>Streptosporangiales</taxon>
        <taxon>Thermomonosporaceae</taxon>
        <taxon>Actinomadura</taxon>
    </lineage>
</organism>
<name>A0A7X0G0N6_9ACTN</name>